<dbReference type="KEGG" id="chg:AXF12_10595"/>
<evidence type="ECO:0000313" key="4">
    <source>
        <dbReference type="Proteomes" id="UP000215539"/>
    </source>
</evidence>
<dbReference type="GO" id="GO:0005829">
    <property type="term" value="C:cytosol"/>
    <property type="evidence" value="ECO:0007669"/>
    <property type="project" value="TreeGrafter"/>
</dbReference>
<keyword evidence="3" id="KW-1185">Reference proteome</keyword>
<dbReference type="GO" id="GO:0003700">
    <property type="term" value="F:DNA-binding transcription factor activity"/>
    <property type="evidence" value="ECO:0007669"/>
    <property type="project" value="TreeGrafter"/>
</dbReference>
<dbReference type="PANTHER" id="PTHR33221">
    <property type="entry name" value="WINGED HELIX-TURN-HELIX TRANSCRIPTIONAL REGULATOR, RRF2 FAMILY"/>
    <property type="match status" value="1"/>
</dbReference>
<name>A0AAX2H1C7_9FLAO</name>
<sequence>MLTNSSKYAINAVIYLSVHSSVTHKMGAKDISEALHIPTPFLAKILQILARKKVICSNKGPGGGFWLTDKEKQAPLMTVVEQIGEAEKFVKCAMSLKQCSDEKPCPIHNAVQPFREEFRKQLAEHSIAYFAEKVKNKEAYLFGCDVCS</sequence>
<protein>
    <submittedName>
        <fullName evidence="2">HTH-type transcriptional repressor NsrR</fullName>
    </submittedName>
    <submittedName>
        <fullName evidence="1">Rrf2 family transcriptional regulator</fullName>
    </submittedName>
</protein>
<evidence type="ECO:0000313" key="2">
    <source>
        <dbReference type="EMBL" id="SNV15277.1"/>
    </source>
</evidence>
<dbReference type="AlphaFoldDB" id="A0AAX2H1C7"/>
<dbReference type="NCBIfam" id="TIGR00738">
    <property type="entry name" value="rrf2_super"/>
    <property type="match status" value="1"/>
</dbReference>
<gene>
    <name evidence="2" type="primary">nsrR</name>
    <name evidence="1" type="ORF">AXF12_10595</name>
    <name evidence="2" type="ORF">SAMEA44541418_02037</name>
</gene>
<dbReference type="Gene3D" id="1.10.10.10">
    <property type="entry name" value="Winged helix-like DNA-binding domain superfamily/Winged helix DNA-binding domain"/>
    <property type="match status" value="1"/>
</dbReference>
<organism evidence="2 4">
    <name type="scientific">Capnocytophaga haemolytica</name>
    <dbReference type="NCBI Taxonomy" id="45243"/>
    <lineage>
        <taxon>Bacteria</taxon>
        <taxon>Pseudomonadati</taxon>
        <taxon>Bacteroidota</taxon>
        <taxon>Flavobacteriia</taxon>
        <taxon>Flavobacteriales</taxon>
        <taxon>Flavobacteriaceae</taxon>
        <taxon>Capnocytophaga</taxon>
    </lineage>
</organism>
<accession>A0AAX2H1C7</accession>
<reference evidence="1 3" key="1">
    <citation type="submission" date="2016-02" db="EMBL/GenBank/DDBJ databases">
        <authorList>
            <person name="Holder M.E."/>
            <person name="Ajami N.J."/>
            <person name="Petrosino J.F."/>
        </authorList>
    </citation>
    <scope>NUCLEOTIDE SEQUENCE [LARGE SCALE GENOMIC DNA]</scope>
    <source>
        <strain evidence="1 3">CCUG 32990</strain>
    </source>
</reference>
<dbReference type="Pfam" id="PF02082">
    <property type="entry name" value="Rrf2"/>
    <property type="match status" value="1"/>
</dbReference>
<dbReference type="EMBL" id="CP014227">
    <property type="protein sequence ID" value="AMD85921.1"/>
    <property type="molecule type" value="Genomic_DNA"/>
</dbReference>
<dbReference type="SUPFAM" id="SSF46785">
    <property type="entry name" value="Winged helix' DNA-binding domain"/>
    <property type="match status" value="1"/>
</dbReference>
<dbReference type="EMBL" id="LT906449">
    <property type="protein sequence ID" value="SNV15277.1"/>
    <property type="molecule type" value="Genomic_DNA"/>
</dbReference>
<reference evidence="2 4" key="2">
    <citation type="submission" date="2017-06" db="EMBL/GenBank/DDBJ databases">
        <authorList>
            <consortium name="Pathogen Informatics"/>
        </authorList>
    </citation>
    <scope>NUCLEOTIDE SEQUENCE [LARGE SCALE GENOMIC DNA]</scope>
    <source>
        <strain evidence="2 4">NCTC12947</strain>
    </source>
</reference>
<dbReference type="Proteomes" id="UP000215539">
    <property type="component" value="Chromosome 1"/>
</dbReference>
<dbReference type="PANTHER" id="PTHR33221:SF15">
    <property type="entry name" value="HTH-TYPE TRANSCRIPTIONAL REGULATOR YWGB-RELATED"/>
    <property type="match status" value="1"/>
</dbReference>
<proteinExistence type="predicted"/>
<dbReference type="Proteomes" id="UP000065822">
    <property type="component" value="Chromosome"/>
</dbReference>
<dbReference type="InterPro" id="IPR000944">
    <property type="entry name" value="Tscrpt_reg_Rrf2"/>
</dbReference>
<dbReference type="InterPro" id="IPR036390">
    <property type="entry name" value="WH_DNA-bd_sf"/>
</dbReference>
<evidence type="ECO:0000313" key="1">
    <source>
        <dbReference type="EMBL" id="AMD85921.1"/>
    </source>
</evidence>
<dbReference type="PROSITE" id="PS51197">
    <property type="entry name" value="HTH_RRF2_2"/>
    <property type="match status" value="1"/>
</dbReference>
<evidence type="ECO:0000313" key="3">
    <source>
        <dbReference type="Proteomes" id="UP000065822"/>
    </source>
</evidence>
<dbReference type="RefSeq" id="WP_066430973.1">
    <property type="nucleotide sequence ID" value="NZ_CP014227.1"/>
</dbReference>
<dbReference type="InterPro" id="IPR036388">
    <property type="entry name" value="WH-like_DNA-bd_sf"/>
</dbReference>